<keyword evidence="7 21" id="KW-0575">Peroxidase</keyword>
<dbReference type="Gene3D" id="1.10.420.10">
    <property type="entry name" value="Peroxidase, domain 2"/>
    <property type="match status" value="1"/>
</dbReference>
<organism evidence="23 24">
    <name type="scientific">Olea europaea subsp. europaea</name>
    <dbReference type="NCBI Taxonomy" id="158383"/>
    <lineage>
        <taxon>Eukaryota</taxon>
        <taxon>Viridiplantae</taxon>
        <taxon>Streptophyta</taxon>
        <taxon>Embryophyta</taxon>
        <taxon>Tracheophyta</taxon>
        <taxon>Spermatophyta</taxon>
        <taxon>Magnoliopsida</taxon>
        <taxon>eudicotyledons</taxon>
        <taxon>Gunneridae</taxon>
        <taxon>Pentapetalae</taxon>
        <taxon>asterids</taxon>
        <taxon>lamiids</taxon>
        <taxon>Lamiales</taxon>
        <taxon>Oleaceae</taxon>
        <taxon>Oleeae</taxon>
        <taxon>Olea</taxon>
    </lineage>
</organism>
<evidence type="ECO:0000256" key="16">
    <source>
        <dbReference type="ARBA" id="ARBA00023324"/>
    </source>
</evidence>
<evidence type="ECO:0000259" key="22">
    <source>
        <dbReference type="PROSITE" id="PS50873"/>
    </source>
</evidence>
<dbReference type="AlphaFoldDB" id="A0A8S0R3Z7"/>
<protein>
    <recommendedName>
        <fullName evidence="5 21">Peroxidase</fullName>
        <ecNumber evidence="5 21">1.11.1.7</ecNumber>
    </recommendedName>
</protein>
<keyword evidence="14 20" id="KW-1015">Disulfide bond</keyword>
<feature type="binding site" description="axial binding residue" evidence="18">
    <location>
        <position position="192"/>
    </location>
    <ligand>
        <name>heme b</name>
        <dbReference type="ChEBI" id="CHEBI:60344"/>
    </ligand>
    <ligandPart>
        <name>Fe</name>
        <dbReference type="ChEBI" id="CHEBI:18248"/>
    </ligandPart>
</feature>
<dbReference type="EC" id="1.11.1.7" evidence="5 21"/>
<evidence type="ECO:0000256" key="7">
    <source>
        <dbReference type="ARBA" id="ARBA00022559"/>
    </source>
</evidence>
<dbReference type="PROSITE" id="PS00436">
    <property type="entry name" value="PEROXIDASE_2"/>
    <property type="match status" value="1"/>
</dbReference>
<keyword evidence="10 21" id="KW-0732">Signal</keyword>
<evidence type="ECO:0000256" key="2">
    <source>
        <dbReference type="ARBA" id="ARBA00002322"/>
    </source>
</evidence>
<keyword evidence="11 18" id="KW-0106">Calcium</keyword>
<dbReference type="PROSITE" id="PS00435">
    <property type="entry name" value="PEROXIDASE_1"/>
    <property type="match status" value="1"/>
</dbReference>
<feature type="binding site" evidence="18">
    <location>
        <position position="88"/>
    </location>
    <ligand>
        <name>Ca(2+)</name>
        <dbReference type="ChEBI" id="CHEBI:29108"/>
        <label>1</label>
    </ligand>
</feature>
<dbReference type="EMBL" id="CACTIH010002123">
    <property type="protein sequence ID" value="CAA2973731.1"/>
    <property type="molecule type" value="Genomic_DNA"/>
</dbReference>
<feature type="binding site" evidence="18">
    <location>
        <position position="75"/>
    </location>
    <ligand>
        <name>Ca(2+)</name>
        <dbReference type="ChEBI" id="CHEBI:29108"/>
        <label>1</label>
    </ligand>
</feature>
<dbReference type="PRINTS" id="PR00458">
    <property type="entry name" value="PEROXIDASE"/>
</dbReference>
<dbReference type="GO" id="GO:0140825">
    <property type="term" value="F:lactoperoxidase activity"/>
    <property type="evidence" value="ECO:0007669"/>
    <property type="project" value="UniProtKB-EC"/>
</dbReference>
<feature type="disulfide bond" evidence="20">
    <location>
        <begin position="120"/>
        <end position="320"/>
    </location>
</feature>
<evidence type="ECO:0000256" key="15">
    <source>
        <dbReference type="ARBA" id="ARBA00023180"/>
    </source>
</evidence>
<dbReference type="InterPro" id="IPR010255">
    <property type="entry name" value="Haem_peroxidase_sf"/>
</dbReference>
<dbReference type="Gramene" id="OE9A063407T1">
    <property type="protein sequence ID" value="OE9A063407C1"/>
    <property type="gene ID" value="OE9A063407"/>
</dbReference>
<evidence type="ECO:0000256" key="1">
    <source>
        <dbReference type="ARBA" id="ARBA00000189"/>
    </source>
</evidence>
<keyword evidence="8 21" id="KW-0349">Heme</keyword>
<dbReference type="Proteomes" id="UP000594638">
    <property type="component" value="Unassembled WGS sequence"/>
</dbReference>
<dbReference type="InterPro" id="IPR002016">
    <property type="entry name" value="Haem_peroxidase"/>
</dbReference>
<evidence type="ECO:0000256" key="3">
    <source>
        <dbReference type="ARBA" id="ARBA00004613"/>
    </source>
</evidence>
<evidence type="ECO:0000256" key="14">
    <source>
        <dbReference type="ARBA" id="ARBA00023157"/>
    </source>
</evidence>
<feature type="domain" description="Plant heme peroxidase family profile" evidence="22">
    <location>
        <begin position="26"/>
        <end position="324"/>
    </location>
</feature>
<feature type="binding site" evidence="18">
    <location>
        <position position="77"/>
    </location>
    <ligand>
        <name>Ca(2+)</name>
        <dbReference type="ChEBI" id="CHEBI:29108"/>
        <label>1</label>
    </ligand>
</feature>
<dbReference type="GO" id="GO:0020037">
    <property type="term" value="F:heme binding"/>
    <property type="evidence" value="ECO:0007669"/>
    <property type="project" value="UniProtKB-UniRule"/>
</dbReference>
<feature type="binding site" evidence="18">
    <location>
        <position position="251"/>
    </location>
    <ligand>
        <name>Ca(2+)</name>
        <dbReference type="ChEBI" id="CHEBI:29108"/>
        <label>2</label>
    </ligand>
</feature>
<accession>A0A8S0R3Z7</accession>
<evidence type="ECO:0000256" key="18">
    <source>
        <dbReference type="PIRSR" id="PIRSR600823-3"/>
    </source>
</evidence>
<comment type="function">
    <text evidence="2">Removal of H(2)O(2), oxidation of toxic reductants, biosynthesis and degradation of lignin, suberization, auxin catabolism, response to environmental stresses such as wounding, pathogen attack and oxidative stress. These functions might be dependent on each isozyme/isoform in each plant tissue.</text>
</comment>
<feature type="binding site" evidence="18">
    <location>
        <position position="73"/>
    </location>
    <ligand>
        <name>Ca(2+)</name>
        <dbReference type="ChEBI" id="CHEBI:29108"/>
        <label>1</label>
    </ligand>
</feature>
<dbReference type="GO" id="GO:0005576">
    <property type="term" value="C:extracellular region"/>
    <property type="evidence" value="ECO:0007669"/>
    <property type="project" value="UniProtKB-SubCell"/>
</dbReference>
<name>A0A8S0R3Z7_OLEEU</name>
<evidence type="ECO:0000256" key="8">
    <source>
        <dbReference type="ARBA" id="ARBA00022617"/>
    </source>
</evidence>
<evidence type="ECO:0000256" key="21">
    <source>
        <dbReference type="RuleBase" id="RU362060"/>
    </source>
</evidence>
<dbReference type="InterPro" id="IPR033905">
    <property type="entry name" value="Secretory_peroxidase"/>
</dbReference>
<dbReference type="GO" id="GO:0006979">
    <property type="term" value="P:response to oxidative stress"/>
    <property type="evidence" value="ECO:0007669"/>
    <property type="project" value="UniProtKB-UniRule"/>
</dbReference>
<evidence type="ECO:0000256" key="6">
    <source>
        <dbReference type="ARBA" id="ARBA00022525"/>
    </source>
</evidence>
<keyword evidence="9 18" id="KW-0479">Metal-binding</keyword>
<comment type="cofactor">
    <cofactor evidence="18 21">
        <name>heme b</name>
        <dbReference type="ChEBI" id="CHEBI:60344"/>
    </cofactor>
    <text evidence="18 21">Binds 1 heme b (iron(II)-protoporphyrin IX) group per subunit.</text>
</comment>
<feature type="disulfide bond" evidence="20">
    <location>
        <begin position="36"/>
        <end position="114"/>
    </location>
</feature>
<dbReference type="InterPro" id="IPR000823">
    <property type="entry name" value="Peroxidase_pln"/>
</dbReference>
<comment type="cofactor">
    <cofactor evidence="18 21">
        <name>Ca(2+)</name>
        <dbReference type="ChEBI" id="CHEBI:29108"/>
    </cofactor>
    <text evidence="18 21">Binds 2 calcium ions per subunit.</text>
</comment>
<evidence type="ECO:0000313" key="23">
    <source>
        <dbReference type="EMBL" id="CAA2973731.1"/>
    </source>
</evidence>
<feature type="site" description="Transition state stabilizer" evidence="19">
    <location>
        <position position="63"/>
    </location>
</feature>
<dbReference type="FunFam" id="1.10.520.10:FF:000006">
    <property type="entry name" value="Peroxidase"/>
    <property type="match status" value="1"/>
</dbReference>
<evidence type="ECO:0000256" key="20">
    <source>
        <dbReference type="PIRSR" id="PIRSR600823-5"/>
    </source>
</evidence>
<evidence type="ECO:0000256" key="9">
    <source>
        <dbReference type="ARBA" id="ARBA00022723"/>
    </source>
</evidence>
<dbReference type="CDD" id="cd00693">
    <property type="entry name" value="secretory_peroxidase"/>
    <property type="match status" value="1"/>
</dbReference>
<feature type="active site" description="Proton acceptor" evidence="17">
    <location>
        <position position="67"/>
    </location>
</feature>
<gene>
    <name evidence="23" type="ORF">OLEA9_A063407</name>
</gene>
<keyword evidence="12 21" id="KW-0560">Oxidoreductase</keyword>
<feature type="binding site" evidence="18">
    <location>
        <position position="68"/>
    </location>
    <ligand>
        <name>Ca(2+)</name>
        <dbReference type="ChEBI" id="CHEBI:29108"/>
        <label>1</label>
    </ligand>
</feature>
<feature type="binding site" evidence="18">
    <location>
        <position position="71"/>
    </location>
    <ligand>
        <name>Ca(2+)</name>
        <dbReference type="ChEBI" id="CHEBI:29108"/>
        <label>1</label>
    </ligand>
</feature>
<dbReference type="PROSITE" id="PS50873">
    <property type="entry name" value="PEROXIDASE_4"/>
    <property type="match status" value="1"/>
</dbReference>
<keyword evidence="15" id="KW-0325">Glycoprotein</keyword>
<comment type="subcellular location">
    <subcellularLocation>
        <location evidence="3 21">Secreted</location>
    </subcellularLocation>
</comment>
<evidence type="ECO:0000256" key="13">
    <source>
        <dbReference type="ARBA" id="ARBA00023004"/>
    </source>
</evidence>
<dbReference type="FunFam" id="1.10.420.10:FF:000008">
    <property type="entry name" value="Peroxidase"/>
    <property type="match status" value="1"/>
</dbReference>
<evidence type="ECO:0000256" key="17">
    <source>
        <dbReference type="PIRSR" id="PIRSR600823-1"/>
    </source>
</evidence>
<feature type="binding site" evidence="18">
    <location>
        <position position="243"/>
    </location>
    <ligand>
        <name>Ca(2+)</name>
        <dbReference type="ChEBI" id="CHEBI:29108"/>
        <label>2</label>
    </ligand>
</feature>
<feature type="disulfide bond" evidence="20">
    <location>
        <begin position="69"/>
        <end position="74"/>
    </location>
</feature>
<feature type="binding site" evidence="18">
    <location>
        <position position="193"/>
    </location>
    <ligand>
        <name>Ca(2+)</name>
        <dbReference type="ChEBI" id="CHEBI:29108"/>
        <label>2</label>
    </ligand>
</feature>
<comment type="catalytic activity">
    <reaction evidence="1 21">
        <text>2 a phenolic donor + H2O2 = 2 a phenolic radical donor + 2 H2O</text>
        <dbReference type="Rhea" id="RHEA:56136"/>
        <dbReference type="ChEBI" id="CHEBI:15377"/>
        <dbReference type="ChEBI" id="CHEBI:16240"/>
        <dbReference type="ChEBI" id="CHEBI:139520"/>
        <dbReference type="ChEBI" id="CHEBI:139521"/>
        <dbReference type="EC" id="1.11.1.7"/>
    </reaction>
</comment>
<reference evidence="23 24" key="1">
    <citation type="submission" date="2019-12" db="EMBL/GenBank/DDBJ databases">
        <authorList>
            <person name="Alioto T."/>
            <person name="Alioto T."/>
            <person name="Gomez Garrido J."/>
        </authorList>
    </citation>
    <scope>NUCLEOTIDE SEQUENCE [LARGE SCALE GENOMIC DNA]</scope>
</reference>
<comment type="similarity">
    <text evidence="4">Belongs to the peroxidase family. Ascorbate peroxidase subfamily.</text>
</comment>
<keyword evidence="6 21" id="KW-0964">Secreted</keyword>
<feature type="disulfide bond" evidence="20">
    <location>
        <begin position="199"/>
        <end position="231"/>
    </location>
</feature>
<sequence length="324" mass="36116">MASISTLFFQLITLAFAFNIVANGQSLKVGYYQETCPDLEPLVKEIVDQVISISPTLAPPLLRMHFHDCFVRGCDGSVLLESPAKKYEKDADSYLSLRGFEIIDQAKAAAEKVCPGVVSCADILALVARDVTVAVKGPFWEVETGRRDGRVSIKSEALHKLLAPFSNISTLKKGFKKRGLSVKDLVVLSGGHTIGISHCSSFHHHLYNFTGRFDTDPSLDSKYVKKLKMKCKPRDQNSIVEMDPGSYETFDESYFRLVAKRRGLFESDVALLDDIETKAYLKFQALSHGSTFFEDFGESMVKMGRINVLTDKEGEIRSVCTKVY</sequence>
<dbReference type="PANTHER" id="PTHR31235">
    <property type="entry name" value="PEROXIDASE 25-RELATED"/>
    <property type="match status" value="1"/>
</dbReference>
<evidence type="ECO:0000256" key="19">
    <source>
        <dbReference type="PIRSR" id="PIRSR600823-4"/>
    </source>
</evidence>
<dbReference type="GO" id="GO:0046872">
    <property type="term" value="F:metal ion binding"/>
    <property type="evidence" value="ECO:0007669"/>
    <property type="project" value="UniProtKB-UniRule"/>
</dbReference>
<feature type="signal peptide" evidence="21">
    <location>
        <begin position="1"/>
        <end position="17"/>
    </location>
</feature>
<keyword evidence="13 18" id="KW-0408">Iron</keyword>
<dbReference type="InterPro" id="IPR019793">
    <property type="entry name" value="Peroxidases_heam-ligand_BS"/>
</dbReference>
<evidence type="ECO:0000256" key="5">
    <source>
        <dbReference type="ARBA" id="ARBA00012313"/>
    </source>
</evidence>
<dbReference type="OrthoDB" id="2113341at2759"/>
<dbReference type="GO" id="GO:0042744">
    <property type="term" value="P:hydrogen peroxide catabolic process"/>
    <property type="evidence" value="ECO:0007669"/>
    <property type="project" value="UniProtKB-KW"/>
</dbReference>
<comment type="caution">
    <text evidence="23">The sequence shown here is derived from an EMBL/GenBank/DDBJ whole genome shotgun (WGS) entry which is preliminary data.</text>
</comment>
<evidence type="ECO:0000256" key="12">
    <source>
        <dbReference type="ARBA" id="ARBA00023002"/>
    </source>
</evidence>
<dbReference type="PRINTS" id="PR00461">
    <property type="entry name" value="PLPEROXIDASE"/>
</dbReference>
<evidence type="ECO:0000256" key="11">
    <source>
        <dbReference type="ARBA" id="ARBA00022837"/>
    </source>
</evidence>
<dbReference type="Gene3D" id="1.10.520.10">
    <property type="match status" value="1"/>
</dbReference>
<dbReference type="InterPro" id="IPR019794">
    <property type="entry name" value="Peroxidases_AS"/>
</dbReference>
<comment type="similarity">
    <text evidence="21">Belongs to the peroxidase family. Classical plant (class III) peroxidase subfamily.</text>
</comment>
<evidence type="ECO:0000256" key="10">
    <source>
        <dbReference type="ARBA" id="ARBA00022729"/>
    </source>
</evidence>
<feature type="chain" id="PRO_5035959203" description="Peroxidase" evidence="21">
    <location>
        <begin position="18"/>
        <end position="324"/>
    </location>
</feature>
<proteinExistence type="inferred from homology"/>
<keyword evidence="24" id="KW-1185">Reference proteome</keyword>
<dbReference type="Pfam" id="PF00141">
    <property type="entry name" value="peroxidase"/>
    <property type="match status" value="1"/>
</dbReference>
<dbReference type="SUPFAM" id="SSF48113">
    <property type="entry name" value="Heme-dependent peroxidases"/>
    <property type="match status" value="1"/>
</dbReference>
<evidence type="ECO:0000256" key="4">
    <source>
        <dbReference type="ARBA" id="ARBA00006873"/>
    </source>
</evidence>
<keyword evidence="16 21" id="KW-0376">Hydrogen peroxide</keyword>
<evidence type="ECO:0000313" key="24">
    <source>
        <dbReference type="Proteomes" id="UP000594638"/>
    </source>
</evidence>